<dbReference type="GO" id="GO:0098542">
    <property type="term" value="P:defense response to other organism"/>
    <property type="evidence" value="ECO:0007669"/>
    <property type="project" value="TreeGrafter"/>
</dbReference>
<dbReference type="AlphaFoldDB" id="A0A7J7C3E4"/>
<protein>
    <submittedName>
        <fullName evidence="4">Disease resistance RPP13-like protein 4</fullName>
    </submittedName>
</protein>
<dbReference type="EMBL" id="JAAARO010000021">
    <property type="protein sequence ID" value="KAF5728631.1"/>
    <property type="molecule type" value="Genomic_DNA"/>
</dbReference>
<evidence type="ECO:0000256" key="1">
    <source>
        <dbReference type="ARBA" id="ARBA00022737"/>
    </source>
</evidence>
<dbReference type="InterPro" id="IPR055414">
    <property type="entry name" value="LRR_R13L4/SHOC2-like"/>
</dbReference>
<feature type="region of interest" description="Disordered" evidence="2">
    <location>
        <begin position="40"/>
        <end position="181"/>
    </location>
</feature>
<feature type="compositionally biased region" description="Polar residues" evidence="2">
    <location>
        <begin position="132"/>
        <end position="169"/>
    </location>
</feature>
<reference evidence="4 5" key="1">
    <citation type="journal article" date="2020" name="Nat. Commun.">
        <title>Genome of Tripterygium wilfordii and identification of cytochrome P450 involved in triptolide biosynthesis.</title>
        <authorList>
            <person name="Tu L."/>
            <person name="Su P."/>
            <person name="Zhang Z."/>
            <person name="Gao L."/>
            <person name="Wang J."/>
            <person name="Hu T."/>
            <person name="Zhou J."/>
            <person name="Zhang Y."/>
            <person name="Zhao Y."/>
            <person name="Liu Y."/>
            <person name="Song Y."/>
            <person name="Tong Y."/>
            <person name="Lu Y."/>
            <person name="Yang J."/>
            <person name="Xu C."/>
            <person name="Jia M."/>
            <person name="Peters R.J."/>
            <person name="Huang L."/>
            <person name="Gao W."/>
        </authorList>
    </citation>
    <scope>NUCLEOTIDE SEQUENCE [LARGE SCALE GENOMIC DNA]</scope>
    <source>
        <strain evidence="5">cv. XIE 37</strain>
        <tissue evidence="4">Leaf</tissue>
    </source>
</reference>
<dbReference type="SUPFAM" id="SSF52058">
    <property type="entry name" value="L domain-like"/>
    <property type="match status" value="1"/>
</dbReference>
<evidence type="ECO:0000313" key="4">
    <source>
        <dbReference type="EMBL" id="KAF5728631.1"/>
    </source>
</evidence>
<dbReference type="PANTHER" id="PTHR23155">
    <property type="entry name" value="DISEASE RESISTANCE PROTEIN RP"/>
    <property type="match status" value="1"/>
</dbReference>
<dbReference type="Gene3D" id="3.80.10.10">
    <property type="entry name" value="Ribonuclease Inhibitor"/>
    <property type="match status" value="1"/>
</dbReference>
<organism evidence="4 5">
    <name type="scientific">Tripterygium wilfordii</name>
    <name type="common">Thunder God vine</name>
    <dbReference type="NCBI Taxonomy" id="458696"/>
    <lineage>
        <taxon>Eukaryota</taxon>
        <taxon>Viridiplantae</taxon>
        <taxon>Streptophyta</taxon>
        <taxon>Embryophyta</taxon>
        <taxon>Tracheophyta</taxon>
        <taxon>Spermatophyta</taxon>
        <taxon>Magnoliopsida</taxon>
        <taxon>eudicotyledons</taxon>
        <taxon>Gunneridae</taxon>
        <taxon>Pentapetalae</taxon>
        <taxon>rosids</taxon>
        <taxon>fabids</taxon>
        <taxon>Celastrales</taxon>
        <taxon>Celastraceae</taxon>
        <taxon>Tripterygium</taxon>
    </lineage>
</organism>
<keyword evidence="1" id="KW-0677">Repeat</keyword>
<feature type="region of interest" description="Disordered" evidence="2">
    <location>
        <begin position="673"/>
        <end position="726"/>
    </location>
</feature>
<evidence type="ECO:0000313" key="5">
    <source>
        <dbReference type="Proteomes" id="UP000593562"/>
    </source>
</evidence>
<proteinExistence type="predicted"/>
<dbReference type="OrthoDB" id="1110401at2759"/>
<gene>
    <name evidence="4" type="ORF">HS088_TW21G00780</name>
</gene>
<dbReference type="InterPro" id="IPR032675">
    <property type="entry name" value="LRR_dom_sf"/>
</dbReference>
<dbReference type="InterPro" id="IPR044974">
    <property type="entry name" value="Disease_R_plants"/>
</dbReference>
<dbReference type="Pfam" id="PF23598">
    <property type="entry name" value="LRR_14"/>
    <property type="match status" value="1"/>
</dbReference>
<name>A0A7J7C3E4_TRIWF</name>
<accession>A0A7J7C3E4</accession>
<evidence type="ECO:0000259" key="3">
    <source>
        <dbReference type="Pfam" id="PF23598"/>
    </source>
</evidence>
<keyword evidence="5" id="KW-1185">Reference proteome</keyword>
<feature type="compositionally biased region" description="Low complexity" evidence="2">
    <location>
        <begin position="40"/>
        <end position="49"/>
    </location>
</feature>
<feature type="domain" description="Disease resistance R13L4/SHOC-2-like LRR" evidence="3">
    <location>
        <begin position="491"/>
        <end position="670"/>
    </location>
</feature>
<dbReference type="Proteomes" id="UP000593562">
    <property type="component" value="Unassembled WGS sequence"/>
</dbReference>
<dbReference type="PANTHER" id="PTHR23155:SF1076">
    <property type="entry name" value="LEUCINE-RICH REPEAT (LRR) FAMILY PROTEIN-RELATED"/>
    <property type="match status" value="1"/>
</dbReference>
<evidence type="ECO:0000256" key="2">
    <source>
        <dbReference type="SAM" id="MobiDB-lite"/>
    </source>
</evidence>
<comment type="caution">
    <text evidence="4">The sequence shown here is derived from an EMBL/GenBank/DDBJ whole genome shotgun (WGS) entry which is preliminary data.</text>
</comment>
<feature type="compositionally biased region" description="Polar residues" evidence="2">
    <location>
        <begin position="60"/>
        <end position="93"/>
    </location>
</feature>
<feature type="compositionally biased region" description="Polar residues" evidence="2">
    <location>
        <begin position="673"/>
        <end position="685"/>
    </location>
</feature>
<feature type="compositionally biased region" description="Polar residues" evidence="2">
    <location>
        <begin position="106"/>
        <end position="125"/>
    </location>
</feature>
<sequence>MSSASDQLQQTHPNGILNIQTIIDEIPTLIALLTQAKTSISPSTTDSSSVGNGPVPIQAPENNNGGIYSTTTQHDGGNSSIDSNSVANGSVSEIVNVDNKSDNKTDVANGSIPSQTTETNNSSITVAAASPPGSSNENTQNVSNGSIPSQTPETNNHSTAANSAVSESGNNKTKEKTNKVKNAKIGDNNHDVHLQWRNQLDKLELDLRYIRSAFTKLQDLEANVSTQFKTLQSQGLNLYKVINASLTSNRTYATKQVEINFRALSDMIMKLKLQIPSPHKLSAASSVGIRNVETGSWLVARNEIDELLKLHMNEKFKGTAVFKDFQESYMSLEIDLKLCLLCFAVFPENAVVKRRLLMYWWVGEGLVDPGIGEDNAAEKITDGTLKKFLEKGFIEPVLEKYKLVGFRMHPLIRYAVIFLAEKVGFFNFDSRGNPTANFLSELLSCYRACLMKTEEGSSRQVLVNNPDLYPEKLQSLFNVNDPFPDFKFEWFSRLRNVHVLHLGRWQSSDEHHIEVEDTEFLNGLKNMKHLKYLSLQGISRINELPDSIRKLANLRILDLNACHNLDLIPDEISFLKKLTHLDFSECYLLDYMPKGLASLSELKVLKGFVISDVKFRSSCTLEDLSALANLKKLSIHTNKREFPTEDELNALHRMATLKKLTVAWGGKSIQAISGKNSKQGRSSGQTREERNLQTNNSVRGKPAEAASVEPNIRANNPQQDNGAARQVPIQSAAKKLTRTIAFKRGRSMGRELPPQLEKLDLQCFPGTESPSWLMPGKLKSLKKLYIRGGNMRNLSQAQVTDDTWNVKILRLKFLPELRMEWRELNRSFPDMIYLEKVRCPRVTFFPCNESGVWLNRTMISNQPLEKELEFTWSFLGSRTT</sequence>
<dbReference type="InParanoid" id="A0A7J7C3E4"/>